<dbReference type="AlphaFoldDB" id="A0A1S0TJH8"/>
<keyword evidence="5" id="KW-0159">Chromosome partition</keyword>
<organism evidence="9">
    <name type="scientific">Loa loa</name>
    <name type="common">Eye worm</name>
    <name type="synonym">Filaria loa</name>
    <dbReference type="NCBI Taxonomy" id="7209"/>
    <lineage>
        <taxon>Eukaryota</taxon>
        <taxon>Metazoa</taxon>
        <taxon>Ecdysozoa</taxon>
        <taxon>Nematoda</taxon>
        <taxon>Chromadorea</taxon>
        <taxon>Rhabditida</taxon>
        <taxon>Spirurina</taxon>
        <taxon>Spiruromorpha</taxon>
        <taxon>Filarioidea</taxon>
        <taxon>Onchocercidae</taxon>
        <taxon>Loa</taxon>
    </lineage>
</organism>
<evidence type="ECO:0000256" key="1">
    <source>
        <dbReference type="ARBA" id="ARBA00004123"/>
    </source>
</evidence>
<dbReference type="InterPro" id="IPR005635">
    <property type="entry name" value="Inner_centromere_prot_ARK-bd"/>
</dbReference>
<dbReference type="GO" id="GO:0051310">
    <property type="term" value="P:metaphase chromosome alignment"/>
    <property type="evidence" value="ECO:0007669"/>
    <property type="project" value="TreeGrafter"/>
</dbReference>
<keyword evidence="6" id="KW-0206">Cytoskeleton</keyword>
<keyword evidence="7" id="KW-0539">Nucleus</keyword>
<evidence type="ECO:0000256" key="7">
    <source>
        <dbReference type="ARBA" id="ARBA00023242"/>
    </source>
</evidence>
<dbReference type="EMBL" id="JH712506">
    <property type="protein sequence ID" value="EFO14308.1"/>
    <property type="molecule type" value="Genomic_DNA"/>
</dbReference>
<comment type="subcellular location">
    <subcellularLocation>
        <location evidence="2">Cytoplasm</location>
        <location evidence="2">Cytoskeleton</location>
        <location evidence="2">Spindle</location>
    </subcellularLocation>
    <subcellularLocation>
        <location evidence="1">Nucleus</location>
    </subcellularLocation>
</comment>
<dbReference type="PANTHER" id="PTHR13142:SF1">
    <property type="entry name" value="INNER CENTROMERE PROTEIN"/>
    <property type="match status" value="1"/>
</dbReference>
<dbReference type="KEGG" id="loa:LOAG_14214"/>
<dbReference type="CTD" id="9951692"/>
<dbReference type="Pfam" id="PF03941">
    <property type="entry name" value="INCENP_ARK-bind"/>
    <property type="match status" value="1"/>
</dbReference>
<reference evidence="9" key="1">
    <citation type="submission" date="2012-04" db="EMBL/GenBank/DDBJ databases">
        <title>The Genome Sequence of Loa loa.</title>
        <authorList>
            <consortium name="The Broad Institute Genome Sequencing Platform"/>
            <consortium name="Broad Institute Genome Sequencing Center for Infectious Disease"/>
            <person name="Nutman T.B."/>
            <person name="Fink D.L."/>
            <person name="Russ C."/>
            <person name="Young S."/>
            <person name="Zeng Q."/>
            <person name="Gargeya S."/>
            <person name="Alvarado L."/>
            <person name="Berlin A."/>
            <person name="Chapman S.B."/>
            <person name="Chen Z."/>
            <person name="Freedman E."/>
            <person name="Gellesch M."/>
            <person name="Goldberg J."/>
            <person name="Griggs A."/>
            <person name="Gujja S."/>
            <person name="Heilman E.R."/>
            <person name="Heiman D."/>
            <person name="Howarth C."/>
            <person name="Mehta T."/>
            <person name="Neiman D."/>
            <person name="Pearson M."/>
            <person name="Roberts A."/>
            <person name="Saif S."/>
            <person name="Shea T."/>
            <person name="Shenoy N."/>
            <person name="Sisk P."/>
            <person name="Stolte C."/>
            <person name="Sykes S."/>
            <person name="White J."/>
            <person name="Yandava C."/>
            <person name="Haas B."/>
            <person name="Henn M.R."/>
            <person name="Nusbaum C."/>
            <person name="Birren B."/>
        </authorList>
    </citation>
    <scope>NUCLEOTIDE SEQUENCE [LARGE SCALE GENOMIC DNA]</scope>
</reference>
<dbReference type="GO" id="GO:0000776">
    <property type="term" value="C:kinetochore"/>
    <property type="evidence" value="ECO:0007669"/>
    <property type="project" value="TreeGrafter"/>
</dbReference>
<evidence type="ECO:0000256" key="3">
    <source>
        <dbReference type="ARBA" id="ARBA00010042"/>
    </source>
</evidence>
<sequence>MIDNSSQILITNSNSNMNIEQIPMDIEMIEISMSCDMSQFHTSKQKDDSNIFNDVKSHSTSLTSINTASILERTRPIEKSTNITQRITNIIDQDEMYKGDKKNLIDNDDNTKRSTYLNYDLKYEQNIVNDDLRIMSMDLKSSSCQSNIIMDISEKRGKVTSTKFPSQKALDELDEQEYTRICHSINTKEKSDDEVTDYDIYDLSSSNEPIDPNEKPHKKIPLWAKEENVQEMLKKQQIWSFTDINTLFGKIHPPDMQKMFNDKIRLLTRSSSAIWESPIWNPRVGYSAYDNTNNTFQQNDKNECNIRRSQRVKKPVSYITYF</sequence>
<dbReference type="GO" id="GO:0032133">
    <property type="term" value="C:chromosome passenger complex"/>
    <property type="evidence" value="ECO:0007669"/>
    <property type="project" value="TreeGrafter"/>
</dbReference>
<evidence type="ECO:0000313" key="9">
    <source>
        <dbReference type="EMBL" id="EFO14308.1"/>
    </source>
</evidence>
<evidence type="ECO:0000256" key="6">
    <source>
        <dbReference type="ARBA" id="ARBA00023212"/>
    </source>
</evidence>
<dbReference type="GO" id="GO:0005634">
    <property type="term" value="C:nucleus"/>
    <property type="evidence" value="ECO:0007669"/>
    <property type="project" value="UniProtKB-SubCell"/>
</dbReference>
<accession>A0A1S0TJH8</accession>
<evidence type="ECO:0000256" key="4">
    <source>
        <dbReference type="ARBA" id="ARBA00022490"/>
    </source>
</evidence>
<comment type="similarity">
    <text evidence="3">Belongs to the INCENP family.</text>
</comment>
<dbReference type="InParanoid" id="A0A1S0TJH8"/>
<dbReference type="PANTHER" id="PTHR13142">
    <property type="entry name" value="INNER CENTROMERE PROTEIN"/>
    <property type="match status" value="1"/>
</dbReference>
<proteinExistence type="inferred from homology"/>
<evidence type="ECO:0000256" key="2">
    <source>
        <dbReference type="ARBA" id="ARBA00004186"/>
    </source>
</evidence>
<protein>
    <recommendedName>
        <fullName evidence="8">Inner centromere protein ARK-binding domain-containing protein</fullName>
    </recommendedName>
</protein>
<dbReference type="GeneID" id="9951692"/>
<dbReference type="GO" id="GO:1990385">
    <property type="term" value="C:meiotic spindle midzone"/>
    <property type="evidence" value="ECO:0007669"/>
    <property type="project" value="TreeGrafter"/>
</dbReference>
<dbReference type="OrthoDB" id="5862951at2759"/>
<evidence type="ECO:0000259" key="8">
    <source>
        <dbReference type="Pfam" id="PF03941"/>
    </source>
</evidence>
<dbReference type="GO" id="GO:0051257">
    <property type="term" value="P:meiotic spindle midzone assembly"/>
    <property type="evidence" value="ECO:0007669"/>
    <property type="project" value="TreeGrafter"/>
</dbReference>
<evidence type="ECO:0000256" key="5">
    <source>
        <dbReference type="ARBA" id="ARBA00022829"/>
    </source>
</evidence>
<dbReference type="GO" id="GO:0030496">
    <property type="term" value="C:midbody"/>
    <property type="evidence" value="ECO:0007669"/>
    <property type="project" value="TreeGrafter"/>
</dbReference>
<dbReference type="RefSeq" id="XP_003149761.1">
    <property type="nucleotide sequence ID" value="XM_003149713.1"/>
</dbReference>
<dbReference type="Gene3D" id="6.10.250.2990">
    <property type="match status" value="1"/>
</dbReference>
<name>A0A1S0TJH8_LOALO</name>
<dbReference type="GO" id="GO:0000281">
    <property type="term" value="P:mitotic cytokinesis"/>
    <property type="evidence" value="ECO:0007669"/>
    <property type="project" value="TreeGrafter"/>
</dbReference>
<keyword evidence="4" id="KW-0963">Cytoplasm</keyword>
<feature type="domain" description="Inner centromere protein ARK-binding" evidence="8">
    <location>
        <begin position="204"/>
        <end position="260"/>
    </location>
</feature>
<gene>
    <name evidence="9" type="ORF">LOAG_14214</name>
</gene>